<evidence type="ECO:0000313" key="4">
    <source>
        <dbReference type="Proteomes" id="UP000766550"/>
    </source>
</evidence>
<comment type="caution">
    <text evidence="3">The sequence shown here is derived from an EMBL/GenBank/DDBJ whole genome shotgun (WGS) entry which is preliminary data.</text>
</comment>
<dbReference type="InterPro" id="IPR055995">
    <property type="entry name" value="DUF7573"/>
</dbReference>
<sequence length="94" mass="9778">MSEDTSLDQFLGDGDDDAEAGESEAVTNAESEARTDGADGTAEAESGEEVAAATTTYAWSGEGAACGACGETVERRWQQDGSLVCSDCKEWDRS</sequence>
<dbReference type="EMBL" id="JAHQXF010000001">
    <property type="protein sequence ID" value="MBV0924164.1"/>
    <property type="molecule type" value="Genomic_DNA"/>
</dbReference>
<reference evidence="3 4" key="1">
    <citation type="submission" date="2021-06" db="EMBL/GenBank/DDBJ databases">
        <title>New haloarchaea isolates fom saline soil.</title>
        <authorList>
            <person name="Duran-Viseras A."/>
            <person name="Sanchez-Porro C.S."/>
            <person name="Ventosa A."/>
        </authorList>
    </citation>
    <scope>NUCLEOTIDE SEQUENCE [LARGE SCALE GENOMIC DNA]</scope>
    <source>
        <strain evidence="3 4">JCM 183640</strain>
    </source>
</reference>
<keyword evidence="4" id="KW-1185">Reference proteome</keyword>
<proteinExistence type="predicted"/>
<dbReference type="AlphaFoldDB" id="A0A8J8C4I8"/>
<feature type="compositionally biased region" description="Acidic residues" evidence="1">
    <location>
        <begin position="13"/>
        <end position="22"/>
    </location>
</feature>
<dbReference type="Proteomes" id="UP000766550">
    <property type="component" value="Unassembled WGS sequence"/>
</dbReference>
<gene>
    <name evidence="3" type="ORF">KTS45_08085</name>
</gene>
<accession>A0A8J8C4I8</accession>
<dbReference type="Pfam" id="PF24458">
    <property type="entry name" value="DUF7573"/>
    <property type="match status" value="1"/>
</dbReference>
<feature type="compositionally biased region" description="Low complexity" evidence="1">
    <location>
        <begin position="41"/>
        <end position="50"/>
    </location>
</feature>
<evidence type="ECO:0000313" key="3">
    <source>
        <dbReference type="EMBL" id="MBV0924164.1"/>
    </source>
</evidence>
<protein>
    <recommendedName>
        <fullName evidence="2">DUF7573 domain-containing protein</fullName>
    </recommendedName>
</protein>
<feature type="domain" description="DUF7573" evidence="2">
    <location>
        <begin position="53"/>
        <end position="91"/>
    </location>
</feature>
<evidence type="ECO:0000259" key="2">
    <source>
        <dbReference type="Pfam" id="PF24458"/>
    </source>
</evidence>
<name>A0A8J8C4I8_9EURY</name>
<organism evidence="3 4">
    <name type="scientific">Haloarcula limicola</name>
    <dbReference type="NCBI Taxonomy" id="1429915"/>
    <lineage>
        <taxon>Archaea</taxon>
        <taxon>Methanobacteriati</taxon>
        <taxon>Methanobacteriota</taxon>
        <taxon>Stenosarchaea group</taxon>
        <taxon>Halobacteria</taxon>
        <taxon>Halobacteriales</taxon>
        <taxon>Haloarculaceae</taxon>
        <taxon>Haloarcula</taxon>
    </lineage>
</organism>
<dbReference type="RefSeq" id="WP_162317236.1">
    <property type="nucleotide sequence ID" value="NZ_JAHQXF010000001.1"/>
</dbReference>
<evidence type="ECO:0000256" key="1">
    <source>
        <dbReference type="SAM" id="MobiDB-lite"/>
    </source>
</evidence>
<feature type="region of interest" description="Disordered" evidence="1">
    <location>
        <begin position="1"/>
        <end position="50"/>
    </location>
</feature>